<comment type="caution">
    <text evidence="2">The sequence shown here is derived from an EMBL/GenBank/DDBJ whole genome shotgun (WGS) entry which is preliminary data.</text>
</comment>
<proteinExistence type="inferred from homology"/>
<keyword evidence="3" id="KW-1185">Reference proteome</keyword>
<accession>A0ABX0JJ52</accession>
<sequence length="249" mass="26277">MRHLLILNPNTDPTLTAKLVSRARGFLPEHCAVSGVTARFGARYITCRTSLVIAAYATLDTFAHAFRSDPPLITPDTTVLLACFGDPGLSALQEITGSAVTGMARASLLGCRDRGGRTGIVTGGAAWKPLIEELVIREGFTDTVAGIRTTPDSGEHAGVQRNATVQALLRAARDLIDEDHADHILIAGAGMAGFSTELAALLPVPVHCSFEESLSCLMRTPLQPEKTRQSPLVTTGLSPDLTALLLSPA</sequence>
<organism evidence="2 3">
    <name type="scientific">Acetobacter musti</name>
    <dbReference type="NCBI Taxonomy" id="864732"/>
    <lineage>
        <taxon>Bacteria</taxon>
        <taxon>Pseudomonadati</taxon>
        <taxon>Pseudomonadota</taxon>
        <taxon>Alphaproteobacteria</taxon>
        <taxon>Acetobacterales</taxon>
        <taxon>Acetobacteraceae</taxon>
        <taxon>Acetobacter</taxon>
    </lineage>
</organism>
<name>A0ABX0JJ52_9PROT</name>
<evidence type="ECO:0000256" key="1">
    <source>
        <dbReference type="ARBA" id="ARBA00038414"/>
    </source>
</evidence>
<gene>
    <name evidence="2" type="ORF">GOB93_01560</name>
</gene>
<dbReference type="InterPro" id="IPR015942">
    <property type="entry name" value="Asp/Glu/hydantoin_racemase"/>
</dbReference>
<dbReference type="Proteomes" id="UP000635278">
    <property type="component" value="Unassembled WGS sequence"/>
</dbReference>
<dbReference type="PANTHER" id="PTHR28047:SF5">
    <property type="entry name" value="PROTEIN DCG1"/>
    <property type="match status" value="1"/>
</dbReference>
<comment type="similarity">
    <text evidence="1">Belongs to the HyuE racemase family.</text>
</comment>
<reference evidence="2 3" key="1">
    <citation type="journal article" date="2020" name="Int. J. Syst. Evol. Microbiol.">
        <title>Novel acetic acid bacteria from cider fermentations: Acetobacter conturbans sp. nov. and Acetobacter fallax sp. nov.</title>
        <authorList>
            <person name="Sombolestani A.S."/>
            <person name="Cleenwerck I."/>
            <person name="Cnockaert M."/>
            <person name="Borremans W."/>
            <person name="Wieme A.D."/>
            <person name="De Vuyst L."/>
            <person name="Vandamme P."/>
        </authorList>
    </citation>
    <scope>NUCLEOTIDE SEQUENCE [LARGE SCALE GENOMIC DNA]</scope>
    <source>
        <strain evidence="2 3">LMG 30640</strain>
    </source>
</reference>
<dbReference type="Pfam" id="PF01177">
    <property type="entry name" value="Asp_Glu_race"/>
    <property type="match status" value="1"/>
</dbReference>
<evidence type="ECO:0000313" key="2">
    <source>
        <dbReference type="EMBL" id="NHN83327.1"/>
    </source>
</evidence>
<protein>
    <submittedName>
        <fullName evidence="2">Hydantoin racemase</fullName>
    </submittedName>
</protein>
<dbReference type="PANTHER" id="PTHR28047">
    <property type="entry name" value="PROTEIN DCG1"/>
    <property type="match status" value="1"/>
</dbReference>
<dbReference type="InterPro" id="IPR053714">
    <property type="entry name" value="Iso_Racemase_Enz_sf"/>
</dbReference>
<dbReference type="EMBL" id="WOTB01000002">
    <property type="protein sequence ID" value="NHN83327.1"/>
    <property type="molecule type" value="Genomic_DNA"/>
</dbReference>
<dbReference type="InterPro" id="IPR052186">
    <property type="entry name" value="Hydantoin_racemase-like"/>
</dbReference>
<dbReference type="Gene3D" id="3.40.50.12500">
    <property type="match status" value="1"/>
</dbReference>
<dbReference type="RefSeq" id="WP_173581773.1">
    <property type="nucleotide sequence ID" value="NZ_WOTB01000002.1"/>
</dbReference>
<evidence type="ECO:0000313" key="3">
    <source>
        <dbReference type="Proteomes" id="UP000635278"/>
    </source>
</evidence>